<dbReference type="Pfam" id="PF08808">
    <property type="entry name" value="RES"/>
    <property type="match status" value="1"/>
</dbReference>
<protein>
    <submittedName>
        <fullName evidence="2">RES family NAD+ phosphorylase</fullName>
    </submittedName>
</protein>
<dbReference type="EMBL" id="JACRAF010000031">
    <property type="protein sequence ID" value="MBI4922358.1"/>
    <property type="molecule type" value="Genomic_DNA"/>
</dbReference>
<feature type="domain" description="RES" evidence="1">
    <location>
        <begin position="38"/>
        <end position="174"/>
    </location>
</feature>
<reference evidence="2" key="1">
    <citation type="submission" date="2020-07" db="EMBL/GenBank/DDBJ databases">
        <title>Huge and variable diversity of episymbiotic CPR bacteria and DPANN archaea in groundwater ecosystems.</title>
        <authorList>
            <person name="He C.Y."/>
            <person name="Keren R."/>
            <person name="Whittaker M."/>
            <person name="Farag I.F."/>
            <person name="Doudna J."/>
            <person name="Cate J.H.D."/>
            <person name="Banfield J.F."/>
        </authorList>
    </citation>
    <scope>NUCLEOTIDE SEQUENCE</scope>
    <source>
        <strain evidence="2">NC_groundwater_1586_Pr3_B-0.1um_66_15</strain>
    </source>
</reference>
<proteinExistence type="predicted"/>
<evidence type="ECO:0000313" key="2">
    <source>
        <dbReference type="EMBL" id="MBI4922358.1"/>
    </source>
</evidence>
<dbReference type="Proteomes" id="UP000782610">
    <property type="component" value="Unassembled WGS sequence"/>
</dbReference>
<organism evidence="2 3">
    <name type="scientific">Devosia nanyangense</name>
    <dbReference type="NCBI Taxonomy" id="1228055"/>
    <lineage>
        <taxon>Bacteria</taxon>
        <taxon>Pseudomonadati</taxon>
        <taxon>Pseudomonadota</taxon>
        <taxon>Alphaproteobacteria</taxon>
        <taxon>Hyphomicrobiales</taxon>
        <taxon>Devosiaceae</taxon>
        <taxon>Devosia</taxon>
    </lineage>
</organism>
<accession>A0A933NZ49</accession>
<evidence type="ECO:0000259" key="1">
    <source>
        <dbReference type="SMART" id="SM00953"/>
    </source>
</evidence>
<sequence>MVRRREIRDSDLLDRLDALSRVKRSLRVWRVIREGRDPCQCGAPGGRWDDGTFDVLYTCESADGAIAEIWFHLTKGQPVFPTKASYRLFELRLELRSCIVFPDLEALAKIGVDVSSYGQLSHADRELEYPRMQEIAEHAHFLGADGLCVPSARWGCANFVVFCDQIEPGKLASEKDHGLVKWDSWGQQNARQVRISR</sequence>
<evidence type="ECO:0000313" key="3">
    <source>
        <dbReference type="Proteomes" id="UP000782610"/>
    </source>
</evidence>
<dbReference type="InterPro" id="IPR014914">
    <property type="entry name" value="RES_dom"/>
</dbReference>
<dbReference type="SMART" id="SM00953">
    <property type="entry name" value="RES"/>
    <property type="match status" value="1"/>
</dbReference>
<gene>
    <name evidence="2" type="ORF">HY834_11460</name>
</gene>
<comment type="caution">
    <text evidence="2">The sequence shown here is derived from an EMBL/GenBank/DDBJ whole genome shotgun (WGS) entry which is preliminary data.</text>
</comment>
<name>A0A933NZ49_9HYPH</name>
<dbReference type="AlphaFoldDB" id="A0A933NZ49"/>